<dbReference type="AlphaFoldDB" id="A0A0C3G684"/>
<dbReference type="EMBL" id="KN832979">
    <property type="protein sequence ID" value="KIM87309.1"/>
    <property type="molecule type" value="Genomic_DNA"/>
</dbReference>
<accession>A0A0C3G684</accession>
<evidence type="ECO:0000256" key="1">
    <source>
        <dbReference type="PROSITE-ProRule" id="PRU00042"/>
    </source>
</evidence>
<dbReference type="Pfam" id="PF12874">
    <property type="entry name" value="zf-met"/>
    <property type="match status" value="2"/>
</dbReference>
<feature type="domain" description="C2H2-type" evidence="2">
    <location>
        <begin position="56"/>
        <end position="84"/>
    </location>
</feature>
<keyword evidence="1" id="KW-0863">Zinc-finger</keyword>
<dbReference type="PROSITE" id="PS00028">
    <property type="entry name" value="ZINC_FINGER_C2H2_1"/>
    <property type="match status" value="1"/>
</dbReference>
<dbReference type="Proteomes" id="UP000054166">
    <property type="component" value="Unassembled WGS sequence"/>
</dbReference>
<evidence type="ECO:0000313" key="3">
    <source>
        <dbReference type="EMBL" id="KIM87309.1"/>
    </source>
</evidence>
<dbReference type="Gene3D" id="3.30.160.60">
    <property type="entry name" value="Classic Zinc Finger"/>
    <property type="match status" value="1"/>
</dbReference>
<dbReference type="OrthoDB" id="6077919at2759"/>
<dbReference type="SMART" id="SM00355">
    <property type="entry name" value="ZnF_C2H2"/>
    <property type="match status" value="3"/>
</dbReference>
<evidence type="ECO:0000259" key="2">
    <source>
        <dbReference type="PROSITE" id="PS50157"/>
    </source>
</evidence>
<reference evidence="4" key="2">
    <citation type="submission" date="2015-01" db="EMBL/GenBank/DDBJ databases">
        <title>Evolutionary Origins and Diversification of the Mycorrhizal Mutualists.</title>
        <authorList>
            <consortium name="DOE Joint Genome Institute"/>
            <consortium name="Mycorrhizal Genomics Consortium"/>
            <person name="Kohler A."/>
            <person name="Kuo A."/>
            <person name="Nagy L.G."/>
            <person name="Floudas D."/>
            <person name="Copeland A."/>
            <person name="Barry K.W."/>
            <person name="Cichocki N."/>
            <person name="Veneault-Fourrey C."/>
            <person name="LaButti K."/>
            <person name="Lindquist E.A."/>
            <person name="Lipzen A."/>
            <person name="Lundell T."/>
            <person name="Morin E."/>
            <person name="Murat C."/>
            <person name="Riley R."/>
            <person name="Ohm R."/>
            <person name="Sun H."/>
            <person name="Tunlid A."/>
            <person name="Henrissat B."/>
            <person name="Grigoriev I.V."/>
            <person name="Hibbett D.S."/>
            <person name="Martin F."/>
        </authorList>
    </citation>
    <scope>NUCLEOTIDE SEQUENCE [LARGE SCALE GENOMIC DNA]</scope>
    <source>
        <strain evidence="4">F 1598</strain>
    </source>
</reference>
<sequence>MDKIKCSHCARNSFGSRKALEAHIFKTHENVCGICDCILQSRTTFLQHAASQHGRHYCDGCQKRFQSKKDLEKHVAKKHPHEAFESTLPVEQTPSSTEAPLNVDARGGTFNAIGRDQINYIIVPLSRNGEDASFAGLLTQLYNDSSSSHLHDSI</sequence>
<keyword evidence="1" id="KW-0862">Zinc</keyword>
<organism evidence="3 4">
    <name type="scientific">Piloderma croceum (strain F 1598)</name>
    <dbReference type="NCBI Taxonomy" id="765440"/>
    <lineage>
        <taxon>Eukaryota</taxon>
        <taxon>Fungi</taxon>
        <taxon>Dikarya</taxon>
        <taxon>Basidiomycota</taxon>
        <taxon>Agaricomycotina</taxon>
        <taxon>Agaricomycetes</taxon>
        <taxon>Agaricomycetidae</taxon>
        <taxon>Atheliales</taxon>
        <taxon>Atheliaceae</taxon>
        <taxon>Piloderma</taxon>
    </lineage>
</organism>
<protein>
    <recommendedName>
        <fullName evidence="2">C2H2-type domain-containing protein</fullName>
    </recommendedName>
</protein>
<keyword evidence="1" id="KW-0479">Metal-binding</keyword>
<proteinExistence type="predicted"/>
<reference evidence="3 4" key="1">
    <citation type="submission" date="2014-04" db="EMBL/GenBank/DDBJ databases">
        <authorList>
            <consortium name="DOE Joint Genome Institute"/>
            <person name="Kuo A."/>
            <person name="Tarkka M."/>
            <person name="Buscot F."/>
            <person name="Kohler A."/>
            <person name="Nagy L.G."/>
            <person name="Floudas D."/>
            <person name="Copeland A."/>
            <person name="Barry K.W."/>
            <person name="Cichocki N."/>
            <person name="Veneault-Fourrey C."/>
            <person name="LaButti K."/>
            <person name="Lindquist E.A."/>
            <person name="Lipzen A."/>
            <person name="Lundell T."/>
            <person name="Morin E."/>
            <person name="Murat C."/>
            <person name="Sun H."/>
            <person name="Tunlid A."/>
            <person name="Henrissat B."/>
            <person name="Grigoriev I.V."/>
            <person name="Hibbett D.S."/>
            <person name="Martin F."/>
            <person name="Nordberg H.P."/>
            <person name="Cantor M.N."/>
            <person name="Hua S.X."/>
        </authorList>
    </citation>
    <scope>NUCLEOTIDE SEQUENCE [LARGE SCALE GENOMIC DNA]</scope>
    <source>
        <strain evidence="3 4">F 1598</strain>
    </source>
</reference>
<name>A0A0C3G684_PILCF</name>
<dbReference type="HOGENOM" id="CLU_1704911_0_0_1"/>
<gene>
    <name evidence="3" type="ORF">PILCRDRAFT_3807</name>
</gene>
<dbReference type="GO" id="GO:0008270">
    <property type="term" value="F:zinc ion binding"/>
    <property type="evidence" value="ECO:0007669"/>
    <property type="project" value="UniProtKB-KW"/>
</dbReference>
<dbReference type="InterPro" id="IPR013087">
    <property type="entry name" value="Znf_C2H2_type"/>
</dbReference>
<keyword evidence="4" id="KW-1185">Reference proteome</keyword>
<dbReference type="InParanoid" id="A0A0C3G684"/>
<evidence type="ECO:0000313" key="4">
    <source>
        <dbReference type="Proteomes" id="UP000054166"/>
    </source>
</evidence>
<dbReference type="PROSITE" id="PS50157">
    <property type="entry name" value="ZINC_FINGER_C2H2_2"/>
    <property type="match status" value="1"/>
</dbReference>